<keyword evidence="1" id="KW-0472">Membrane</keyword>
<evidence type="ECO:0000313" key="3">
    <source>
        <dbReference type="Proteomes" id="UP001500897"/>
    </source>
</evidence>
<feature type="transmembrane region" description="Helical" evidence="1">
    <location>
        <begin position="67"/>
        <end position="87"/>
    </location>
</feature>
<name>A0ABP5ILM5_9ACTN</name>
<protein>
    <recommendedName>
        <fullName evidence="4">DUF3040 family protein</fullName>
    </recommendedName>
</protein>
<reference evidence="3" key="1">
    <citation type="journal article" date="2019" name="Int. J. Syst. Evol. Microbiol.">
        <title>The Global Catalogue of Microorganisms (GCM) 10K type strain sequencing project: providing services to taxonomists for standard genome sequencing and annotation.</title>
        <authorList>
            <consortium name="The Broad Institute Genomics Platform"/>
            <consortium name="The Broad Institute Genome Sequencing Center for Infectious Disease"/>
            <person name="Wu L."/>
            <person name="Ma J."/>
        </authorList>
    </citation>
    <scope>NUCLEOTIDE SEQUENCE [LARGE SCALE GENOMIC DNA]</scope>
    <source>
        <strain evidence="3">JCM 14559</strain>
    </source>
</reference>
<keyword evidence="1" id="KW-0812">Transmembrane</keyword>
<gene>
    <name evidence="2" type="ORF">GCM10009759_37570</name>
</gene>
<keyword evidence="1" id="KW-1133">Transmembrane helix</keyword>
<organism evidence="2 3">
    <name type="scientific">Kitasatospora saccharophila</name>
    <dbReference type="NCBI Taxonomy" id="407973"/>
    <lineage>
        <taxon>Bacteria</taxon>
        <taxon>Bacillati</taxon>
        <taxon>Actinomycetota</taxon>
        <taxon>Actinomycetes</taxon>
        <taxon>Kitasatosporales</taxon>
        <taxon>Streptomycetaceae</taxon>
        <taxon>Kitasatospora</taxon>
    </lineage>
</organism>
<dbReference type="Proteomes" id="UP001500897">
    <property type="component" value="Unassembled WGS sequence"/>
</dbReference>
<keyword evidence="3" id="KW-1185">Reference proteome</keyword>
<feature type="transmembrane region" description="Helical" evidence="1">
    <location>
        <begin position="43"/>
        <end position="61"/>
    </location>
</feature>
<proteinExistence type="predicted"/>
<dbReference type="RefSeq" id="WP_344553423.1">
    <property type="nucleotide sequence ID" value="NZ_BAAANS010000024.1"/>
</dbReference>
<evidence type="ECO:0008006" key="4">
    <source>
        <dbReference type="Google" id="ProtNLM"/>
    </source>
</evidence>
<accession>A0ABP5ILM5</accession>
<dbReference type="EMBL" id="BAAANS010000024">
    <property type="protein sequence ID" value="GAA2102768.1"/>
    <property type="molecule type" value="Genomic_DNA"/>
</dbReference>
<evidence type="ECO:0000313" key="2">
    <source>
        <dbReference type="EMBL" id="GAA2102768.1"/>
    </source>
</evidence>
<evidence type="ECO:0000256" key="1">
    <source>
        <dbReference type="SAM" id="Phobius"/>
    </source>
</evidence>
<comment type="caution">
    <text evidence="2">The sequence shown here is derived from an EMBL/GenBank/DDBJ whole genome shotgun (WGS) entry which is preliminary data.</text>
</comment>
<sequence>MSTPQWPEGREADPVAARERYANDLRKARQDAREALAPAPADAHWGLGTALLLAGAFGALAGPAVGAGIAGFAGALFLAVLLVQFGLGRRGADALRRAYAAAFGWWSYAL</sequence>